<dbReference type="GO" id="GO:0006412">
    <property type="term" value="P:translation"/>
    <property type="evidence" value="ECO:0007669"/>
    <property type="project" value="InterPro"/>
</dbReference>
<dbReference type="InterPro" id="IPR008991">
    <property type="entry name" value="Translation_prot_SH3-like_sf"/>
</dbReference>
<dbReference type="InterPro" id="IPR001857">
    <property type="entry name" value="Ribosomal_bL19"/>
</dbReference>
<dbReference type="GO" id="GO:0005762">
    <property type="term" value="C:mitochondrial large ribosomal subunit"/>
    <property type="evidence" value="ECO:0007669"/>
    <property type="project" value="TreeGrafter"/>
</dbReference>
<protein>
    <recommendedName>
        <fullName evidence="6">Ribosomal protein L19</fullName>
    </recommendedName>
</protein>
<dbReference type="OrthoDB" id="4726at2759"/>
<accession>A0A8H5I2R9</accession>
<name>A0A8H5I2R9_9AGAR</name>
<dbReference type="EMBL" id="JAACJN010000001">
    <property type="protein sequence ID" value="KAF5393896.1"/>
    <property type="molecule type" value="Genomic_DNA"/>
</dbReference>
<dbReference type="PANTHER" id="PTHR15680:SF9">
    <property type="entry name" value="LARGE RIBOSOMAL SUBUNIT PROTEIN BL19M"/>
    <property type="match status" value="1"/>
</dbReference>
<reference evidence="4 5" key="1">
    <citation type="journal article" date="2020" name="ISME J.">
        <title>Uncovering the hidden diversity of litter-decomposition mechanisms in mushroom-forming fungi.</title>
        <authorList>
            <person name="Floudas D."/>
            <person name="Bentzer J."/>
            <person name="Ahren D."/>
            <person name="Johansson T."/>
            <person name="Persson P."/>
            <person name="Tunlid A."/>
        </authorList>
    </citation>
    <scope>NUCLEOTIDE SEQUENCE [LARGE SCALE GENOMIC DNA]</scope>
    <source>
        <strain evidence="4 5">CBS 406.79</strain>
    </source>
</reference>
<dbReference type="Gene3D" id="2.30.30.790">
    <property type="match status" value="1"/>
</dbReference>
<evidence type="ECO:0000256" key="3">
    <source>
        <dbReference type="ARBA" id="ARBA00023274"/>
    </source>
</evidence>
<proteinExistence type="inferred from homology"/>
<dbReference type="Proteomes" id="UP000518752">
    <property type="component" value="Unassembled WGS sequence"/>
</dbReference>
<dbReference type="AlphaFoldDB" id="A0A8H5I2R9"/>
<dbReference type="GO" id="GO:0003735">
    <property type="term" value="F:structural constituent of ribosome"/>
    <property type="evidence" value="ECO:0007669"/>
    <property type="project" value="InterPro"/>
</dbReference>
<comment type="similarity">
    <text evidence="1">Belongs to the bacterial ribosomal protein bL19 family.</text>
</comment>
<dbReference type="PANTHER" id="PTHR15680">
    <property type="entry name" value="RIBOSOMAL PROTEIN L19"/>
    <property type="match status" value="1"/>
</dbReference>
<evidence type="ECO:0008006" key="6">
    <source>
        <dbReference type="Google" id="ProtNLM"/>
    </source>
</evidence>
<dbReference type="SUPFAM" id="SSF50104">
    <property type="entry name" value="Translation proteins SH3-like domain"/>
    <property type="match status" value="1"/>
</dbReference>
<evidence type="ECO:0000256" key="2">
    <source>
        <dbReference type="ARBA" id="ARBA00022980"/>
    </source>
</evidence>
<dbReference type="Pfam" id="PF01245">
    <property type="entry name" value="Ribosomal_L19"/>
    <property type="match status" value="1"/>
</dbReference>
<evidence type="ECO:0000313" key="5">
    <source>
        <dbReference type="Proteomes" id="UP000518752"/>
    </source>
</evidence>
<organism evidence="4 5">
    <name type="scientific">Collybiopsis confluens</name>
    <dbReference type="NCBI Taxonomy" id="2823264"/>
    <lineage>
        <taxon>Eukaryota</taxon>
        <taxon>Fungi</taxon>
        <taxon>Dikarya</taxon>
        <taxon>Basidiomycota</taxon>
        <taxon>Agaricomycotina</taxon>
        <taxon>Agaricomycetes</taxon>
        <taxon>Agaricomycetidae</taxon>
        <taxon>Agaricales</taxon>
        <taxon>Marasmiineae</taxon>
        <taxon>Omphalotaceae</taxon>
        <taxon>Collybiopsis</taxon>
    </lineage>
</organism>
<evidence type="ECO:0000313" key="4">
    <source>
        <dbReference type="EMBL" id="KAF5393896.1"/>
    </source>
</evidence>
<comment type="caution">
    <text evidence="4">The sequence shown here is derived from an EMBL/GenBank/DDBJ whole genome shotgun (WGS) entry which is preliminary data.</text>
</comment>
<keyword evidence="5" id="KW-1185">Reference proteome</keyword>
<keyword evidence="2" id="KW-0689">Ribosomal protein</keyword>
<dbReference type="InterPro" id="IPR038657">
    <property type="entry name" value="Ribosomal_bL19_sf"/>
</dbReference>
<sequence length="160" mass="17865">MATAAAKPYPFSKTAIIYPESRAAPPTPVVQGKGLMPYLQKTLPKPEKQTMLRQLFGKQSPERINPGFIVAVTLEHAPFQFTGVVLAIRRRGVDTSMVLRNIIQRTGVEMQLFVNSPHVKSIRVIQRPAKGGMKRAKLYYLRYAPEKMSELAGTRKGAMI</sequence>
<keyword evidence="3" id="KW-0687">Ribonucleoprotein</keyword>
<gene>
    <name evidence="4" type="ORF">D9757_000219</name>
</gene>
<evidence type="ECO:0000256" key="1">
    <source>
        <dbReference type="ARBA" id="ARBA00005781"/>
    </source>
</evidence>